<dbReference type="Proteomes" id="UP000008457">
    <property type="component" value="Chromosome"/>
</dbReference>
<keyword evidence="3" id="KW-0067">ATP-binding</keyword>
<protein>
    <submittedName>
        <fullName evidence="5">ABC transporter related protein</fullName>
    </submittedName>
</protein>
<dbReference type="EMBL" id="CP002360">
    <property type="protein sequence ID" value="AEE95716.1"/>
    <property type="molecule type" value="Genomic_DNA"/>
</dbReference>
<dbReference type="Pfam" id="PF00005">
    <property type="entry name" value="ABC_tran"/>
    <property type="match status" value="1"/>
</dbReference>
<organism evidence="5 6">
    <name type="scientific">Mahella australiensis (strain DSM 15567 / CIP 107919 / 50-1 BON)</name>
    <dbReference type="NCBI Taxonomy" id="697281"/>
    <lineage>
        <taxon>Bacteria</taxon>
        <taxon>Bacillati</taxon>
        <taxon>Bacillota</taxon>
        <taxon>Clostridia</taxon>
        <taxon>Thermoanaerobacterales</taxon>
        <taxon>Thermoanaerobacterales Family IV. Incertae Sedis</taxon>
        <taxon>Mahella</taxon>
    </lineage>
</organism>
<reference evidence="6" key="1">
    <citation type="submission" date="2010-11" db="EMBL/GenBank/DDBJ databases">
        <title>The complete genome of Mahella australiensis DSM 15567.</title>
        <authorList>
            <consortium name="US DOE Joint Genome Institute (JGI-PGF)"/>
            <person name="Lucas S."/>
            <person name="Copeland A."/>
            <person name="Lapidus A."/>
            <person name="Bruce D."/>
            <person name="Goodwin L."/>
            <person name="Pitluck S."/>
            <person name="Kyrpides N."/>
            <person name="Mavromatis K."/>
            <person name="Pagani I."/>
            <person name="Ivanova N."/>
            <person name="Teshima H."/>
            <person name="Brettin T."/>
            <person name="Detter J.C."/>
            <person name="Han C."/>
            <person name="Tapia R."/>
            <person name="Land M."/>
            <person name="Hauser L."/>
            <person name="Markowitz V."/>
            <person name="Cheng J.-F."/>
            <person name="Hugenholtz P."/>
            <person name="Woyke T."/>
            <person name="Wu D."/>
            <person name="Spring S."/>
            <person name="Pukall R."/>
            <person name="Steenblock K."/>
            <person name="Schneider S."/>
            <person name="Klenk H.-P."/>
            <person name="Eisen J.A."/>
        </authorList>
    </citation>
    <scope>NUCLEOTIDE SEQUENCE [LARGE SCALE GENOMIC DNA]</scope>
    <source>
        <strain evidence="6">DSM 15567 / CIP 107919 / 50-1 BON</strain>
    </source>
</reference>
<dbReference type="AlphaFoldDB" id="F3ZYX1"/>
<keyword evidence="6" id="KW-1185">Reference proteome</keyword>
<evidence type="ECO:0000259" key="4">
    <source>
        <dbReference type="PROSITE" id="PS50893"/>
    </source>
</evidence>
<dbReference type="PANTHER" id="PTHR42939">
    <property type="entry name" value="ABC TRANSPORTER ATP-BINDING PROTEIN ALBC-RELATED"/>
    <property type="match status" value="1"/>
</dbReference>
<dbReference type="GO" id="GO:0005524">
    <property type="term" value="F:ATP binding"/>
    <property type="evidence" value="ECO:0007669"/>
    <property type="project" value="UniProtKB-KW"/>
</dbReference>
<reference evidence="5 6" key="2">
    <citation type="journal article" date="2011" name="Stand. Genomic Sci.">
        <title>Complete genome sequence of Mahella australiensis type strain (50-1 BON).</title>
        <authorList>
            <person name="Sikorski J."/>
            <person name="Teshima H."/>
            <person name="Nolan M."/>
            <person name="Lucas S."/>
            <person name="Hammon N."/>
            <person name="Deshpande S."/>
            <person name="Cheng J.F."/>
            <person name="Pitluck S."/>
            <person name="Liolios K."/>
            <person name="Pagani I."/>
            <person name="Ivanova N."/>
            <person name="Huntemann M."/>
            <person name="Mavromatis K."/>
            <person name="Ovchinikova G."/>
            <person name="Pati A."/>
            <person name="Tapia R."/>
            <person name="Han C."/>
            <person name="Goodwin L."/>
            <person name="Chen A."/>
            <person name="Palaniappan K."/>
            <person name="Land M."/>
            <person name="Hauser L."/>
            <person name="Ngatchou-Djao O.D."/>
            <person name="Rohde M."/>
            <person name="Pukall R."/>
            <person name="Spring S."/>
            <person name="Abt B."/>
            <person name="Goker M."/>
            <person name="Detter J.C."/>
            <person name="Woyke T."/>
            <person name="Bristow J."/>
            <person name="Markowitz V."/>
            <person name="Hugenholtz P."/>
            <person name="Eisen J.A."/>
            <person name="Kyrpides N.C."/>
            <person name="Klenk H.P."/>
            <person name="Lapidus A."/>
        </authorList>
    </citation>
    <scope>NUCLEOTIDE SEQUENCE [LARGE SCALE GENOMIC DNA]</scope>
    <source>
        <strain evidence="6">DSM 15567 / CIP 107919 / 50-1 BON</strain>
    </source>
</reference>
<accession>F3ZYX1</accession>
<keyword evidence="1" id="KW-0813">Transport</keyword>
<dbReference type="GO" id="GO:0016887">
    <property type="term" value="F:ATP hydrolysis activity"/>
    <property type="evidence" value="ECO:0007669"/>
    <property type="project" value="InterPro"/>
</dbReference>
<sequence length="254" mass="28384">MDKCIAVRNVVKKIKGKYILNNVNFSVNRGEIIGIIGQNGAGKSTLLKIICGLSRPTAGEVLVEGLSVTQEPNKIMDEVGFLIEEPALYPYLTAKNQLDMCLALHRKKETTYSDKIIQRLGIHEFLAEKIKRYSSGMKQKLGIACAVIHDPSIIILDEPINSLDVTGIKALREFIKDINEEGKTVIISSHILTEIGYLCDRIALMDKGTIIETASVEQINRDSISNGDQNALEEYYFRKVGIYNDDRHSENRDS</sequence>
<keyword evidence="2" id="KW-0547">Nucleotide-binding</keyword>
<dbReference type="Gene3D" id="3.40.50.300">
    <property type="entry name" value="P-loop containing nucleotide triphosphate hydrolases"/>
    <property type="match status" value="1"/>
</dbReference>
<dbReference type="PROSITE" id="PS50893">
    <property type="entry name" value="ABC_TRANSPORTER_2"/>
    <property type="match status" value="1"/>
</dbReference>
<name>F3ZYX1_MAHA5</name>
<dbReference type="HOGENOM" id="CLU_000604_1_2_9"/>
<dbReference type="PANTHER" id="PTHR42939:SF1">
    <property type="entry name" value="ABC TRANSPORTER ATP-BINDING PROTEIN ALBC-RELATED"/>
    <property type="match status" value="1"/>
</dbReference>
<dbReference type="RefSeq" id="WP_013780149.1">
    <property type="nucleotide sequence ID" value="NC_015520.1"/>
</dbReference>
<evidence type="ECO:0000256" key="2">
    <source>
        <dbReference type="ARBA" id="ARBA00022741"/>
    </source>
</evidence>
<dbReference type="SMART" id="SM00382">
    <property type="entry name" value="AAA"/>
    <property type="match status" value="1"/>
</dbReference>
<dbReference type="InterPro" id="IPR003439">
    <property type="entry name" value="ABC_transporter-like_ATP-bd"/>
</dbReference>
<dbReference type="InterPro" id="IPR017871">
    <property type="entry name" value="ABC_transporter-like_CS"/>
</dbReference>
<dbReference type="InterPro" id="IPR051782">
    <property type="entry name" value="ABC_Transporter_VariousFunc"/>
</dbReference>
<dbReference type="OrthoDB" id="9809205at2"/>
<dbReference type="SUPFAM" id="SSF52540">
    <property type="entry name" value="P-loop containing nucleoside triphosphate hydrolases"/>
    <property type="match status" value="1"/>
</dbReference>
<evidence type="ECO:0000256" key="3">
    <source>
        <dbReference type="ARBA" id="ARBA00022840"/>
    </source>
</evidence>
<gene>
    <name evidence="5" type="ordered locus">Mahau_0503</name>
</gene>
<feature type="domain" description="ABC transporter" evidence="4">
    <location>
        <begin position="5"/>
        <end position="232"/>
    </location>
</feature>
<dbReference type="KEGG" id="mas:Mahau_0503"/>
<dbReference type="CDD" id="cd03230">
    <property type="entry name" value="ABC_DR_subfamily_A"/>
    <property type="match status" value="1"/>
</dbReference>
<proteinExistence type="predicted"/>
<dbReference type="InterPro" id="IPR027417">
    <property type="entry name" value="P-loop_NTPase"/>
</dbReference>
<dbReference type="PROSITE" id="PS00211">
    <property type="entry name" value="ABC_TRANSPORTER_1"/>
    <property type="match status" value="1"/>
</dbReference>
<evidence type="ECO:0000313" key="5">
    <source>
        <dbReference type="EMBL" id="AEE95716.1"/>
    </source>
</evidence>
<evidence type="ECO:0000256" key="1">
    <source>
        <dbReference type="ARBA" id="ARBA00022448"/>
    </source>
</evidence>
<dbReference type="STRING" id="697281.Mahau_0503"/>
<dbReference type="InterPro" id="IPR003593">
    <property type="entry name" value="AAA+_ATPase"/>
</dbReference>
<dbReference type="eggNOG" id="COG1131">
    <property type="taxonomic scope" value="Bacteria"/>
</dbReference>
<evidence type="ECO:0000313" key="6">
    <source>
        <dbReference type="Proteomes" id="UP000008457"/>
    </source>
</evidence>